<dbReference type="Proteomes" id="UP000746612">
    <property type="component" value="Unassembled WGS sequence"/>
</dbReference>
<proteinExistence type="predicted"/>
<organism evidence="2">
    <name type="scientific">Gibberella zeae</name>
    <name type="common">Wheat head blight fungus</name>
    <name type="synonym">Fusarium graminearum</name>
    <dbReference type="NCBI Taxonomy" id="5518"/>
    <lineage>
        <taxon>Eukaryota</taxon>
        <taxon>Fungi</taxon>
        <taxon>Dikarya</taxon>
        <taxon>Ascomycota</taxon>
        <taxon>Pezizomycotina</taxon>
        <taxon>Sordariomycetes</taxon>
        <taxon>Hypocreomycetidae</taxon>
        <taxon>Hypocreales</taxon>
        <taxon>Nectriaceae</taxon>
        <taxon>Fusarium</taxon>
    </lineage>
</organism>
<evidence type="ECO:0000313" key="1">
    <source>
        <dbReference type="EMBL" id="CAG1992711.1"/>
    </source>
</evidence>
<dbReference type="AlphaFoldDB" id="A0A4E9E4X8"/>
<sequence>MTANSTILLEFLLGYFNLNDLIDSFVLWNFKVKLLGNGRSYKSILGVSDLEPALTTPEMALELLLKN</sequence>
<protein>
    <submittedName>
        <fullName evidence="2">Uncharacterized protein</fullName>
    </submittedName>
</protein>
<dbReference type="EMBL" id="CAJPIJ010000152">
    <property type="protein sequence ID" value="CAG1992711.1"/>
    <property type="molecule type" value="Genomic_DNA"/>
</dbReference>
<reference evidence="1" key="2">
    <citation type="submission" date="2021-03" db="EMBL/GenBank/DDBJ databases">
        <authorList>
            <person name="Alouane T."/>
            <person name="Langin T."/>
            <person name="Bonhomme L."/>
        </authorList>
    </citation>
    <scope>NUCLEOTIDE SEQUENCE</scope>
    <source>
        <strain evidence="1">MDC_Fg202</strain>
    </source>
</reference>
<reference evidence="2" key="1">
    <citation type="submission" date="2019-04" db="EMBL/GenBank/DDBJ databases">
        <authorList>
            <person name="Melise S."/>
            <person name="Noan J."/>
            <person name="Okalmin O."/>
        </authorList>
    </citation>
    <scope>NUCLEOTIDE SEQUENCE</scope>
    <source>
        <strain evidence="2">FN9</strain>
    </source>
</reference>
<dbReference type="EMBL" id="CAAKMV010000143">
    <property type="protein sequence ID" value="VIO60248.1"/>
    <property type="molecule type" value="Genomic_DNA"/>
</dbReference>
<gene>
    <name evidence="2" type="ORF">FUG_LOCUS392043</name>
    <name evidence="1" type="ORF">MDCFG202_LOCUS358344</name>
</gene>
<evidence type="ECO:0000313" key="2">
    <source>
        <dbReference type="EMBL" id="VIO60248.1"/>
    </source>
</evidence>
<accession>A0A4E9E4X8</accession>
<name>A0A4E9E4X8_GIBZA</name>